<dbReference type="EMBL" id="LK996039">
    <property type="protein sequence ID" value="CDV96414.1"/>
    <property type="molecule type" value="Genomic_DNA"/>
</dbReference>
<name>A0A098AUB3_DESHA</name>
<organism evidence="1">
    <name type="scientific">Desulfitobacterium hafniense</name>
    <name type="common">Desulfitobacterium frappieri</name>
    <dbReference type="NCBI Taxonomy" id="49338"/>
    <lineage>
        <taxon>Bacteria</taxon>
        <taxon>Bacillati</taxon>
        <taxon>Bacillota</taxon>
        <taxon>Clostridia</taxon>
        <taxon>Eubacteriales</taxon>
        <taxon>Desulfitobacteriaceae</taxon>
        <taxon>Desulfitobacterium</taxon>
    </lineage>
</organism>
<proteinExistence type="predicted"/>
<accession>A0A098AUB3</accession>
<reference evidence="1" key="1">
    <citation type="submission" date="2014-07" db="EMBL/GenBank/DDBJ databases">
        <authorList>
            <person name="Hornung V.Bastian."/>
        </authorList>
    </citation>
    <scope>NUCLEOTIDE SEQUENCE</scope>
    <source>
        <strain evidence="1">PCE-S</strain>
    </source>
</reference>
<sequence length="48" mass="5673">MQDKDTTQSTFMQAFQPFFSKDLWETIHREVPGLDLRSQKLTTNQLTL</sequence>
<feature type="non-terminal residue" evidence="1">
    <location>
        <position position="48"/>
    </location>
</feature>
<dbReference type="PATRIC" id="fig|49338.4.peg.5829"/>
<gene>
    <name evidence="1" type="ORF">DPCES_5416</name>
</gene>
<dbReference type="AlphaFoldDB" id="A0A098AUB3"/>
<protein>
    <submittedName>
        <fullName evidence="1">Uncharacterized protein</fullName>
    </submittedName>
</protein>
<evidence type="ECO:0000313" key="1">
    <source>
        <dbReference type="EMBL" id="CDV96414.1"/>
    </source>
</evidence>